<dbReference type="EC" id="2.5.1.54" evidence="8"/>
<comment type="pathway">
    <text evidence="2 8">Metabolic intermediate biosynthesis; chorismate biosynthesis; chorismate from D-erythrose 4-phosphate and phosphoenolpyruvate: step 1/7.</text>
</comment>
<evidence type="ECO:0000313" key="11">
    <source>
        <dbReference type="Proteomes" id="UP001222373"/>
    </source>
</evidence>
<dbReference type="Gene3D" id="3.20.20.70">
    <property type="entry name" value="Aldolase class I"/>
    <property type="match status" value="1"/>
</dbReference>
<name>A0AAX3N8F4_9PROT</name>
<evidence type="ECO:0000256" key="6">
    <source>
        <dbReference type="ARBA" id="ARBA00023141"/>
    </source>
</evidence>
<evidence type="ECO:0000256" key="2">
    <source>
        <dbReference type="ARBA" id="ARBA00004688"/>
    </source>
</evidence>
<reference evidence="10" key="1">
    <citation type="submission" date="2022-11" db="EMBL/GenBank/DDBJ databases">
        <title>Genomic comparisons reveal selection pressure and functional variation between nutritional endosymbionts of cave-adapted and epigean Hawaiian planthoppers.</title>
        <authorList>
            <person name="Gossett J.M."/>
            <person name="Porter M.L."/>
            <person name="Vasquez Y."/>
            <person name="Bennett G.M."/>
            <person name="Chong R.A."/>
        </authorList>
    </citation>
    <scope>NUCLEOTIDE SEQUENCE</scope>
    <source>
        <strain evidence="10">OPOL2</strain>
    </source>
</reference>
<evidence type="ECO:0000256" key="1">
    <source>
        <dbReference type="ARBA" id="ARBA00003726"/>
    </source>
</evidence>
<evidence type="ECO:0000259" key="9">
    <source>
        <dbReference type="Pfam" id="PF00793"/>
    </source>
</evidence>
<comment type="function">
    <text evidence="1 8">Stereospecific condensation of phosphoenolpyruvate (PEP) and D-erythrose-4-phosphate (E4P) giving rise to 3-deoxy-D-arabino-heptulosonate-7-phosphate (DAHP).</text>
</comment>
<dbReference type="EMBL" id="CP110500">
    <property type="protein sequence ID" value="WDI79324.1"/>
    <property type="molecule type" value="Genomic_DNA"/>
</dbReference>
<accession>A0AAX3N8F4</accession>
<dbReference type="PANTHER" id="PTHR21225:SF12">
    <property type="entry name" value="PHOSPHO-2-DEHYDRO-3-DEOXYHEPTONATE ALDOLASE, TYROSINE-INHIBITED"/>
    <property type="match status" value="1"/>
</dbReference>
<dbReference type="GO" id="GO:0008652">
    <property type="term" value="P:amino acid biosynthetic process"/>
    <property type="evidence" value="ECO:0007669"/>
    <property type="project" value="UniProtKB-KW"/>
</dbReference>
<evidence type="ECO:0000256" key="8">
    <source>
        <dbReference type="PIRNR" id="PIRNR001361"/>
    </source>
</evidence>
<organism evidence="10 11">
    <name type="scientific">Candidatus Vidania fulgoroideorum</name>
    <dbReference type="NCBI Taxonomy" id="881286"/>
    <lineage>
        <taxon>Bacteria</taxon>
        <taxon>Pseudomonadati</taxon>
        <taxon>Pseudomonadota</taxon>
        <taxon>Betaproteobacteria</taxon>
        <taxon>Candidatus Vidania</taxon>
    </lineage>
</organism>
<comment type="similarity">
    <text evidence="3 8">Belongs to the class-I DAHP synthase family.</text>
</comment>
<dbReference type="Proteomes" id="UP001222373">
    <property type="component" value="Chromosome"/>
</dbReference>
<keyword evidence="5 8" id="KW-0808">Transferase</keyword>
<dbReference type="PANTHER" id="PTHR21225">
    <property type="entry name" value="PHOSPHO-2-DEHYDRO-3-DEOXYHEPTONATE ALDOLASE DAHP SYNTHETASE"/>
    <property type="match status" value="1"/>
</dbReference>
<evidence type="ECO:0000256" key="4">
    <source>
        <dbReference type="ARBA" id="ARBA00022605"/>
    </source>
</evidence>
<dbReference type="InterPro" id="IPR013785">
    <property type="entry name" value="Aldolase_TIM"/>
</dbReference>
<proteinExistence type="inferred from homology"/>
<evidence type="ECO:0000256" key="7">
    <source>
        <dbReference type="ARBA" id="ARBA00047508"/>
    </source>
</evidence>
<dbReference type="PIRSF" id="PIRSF001361">
    <property type="entry name" value="DAHP_synthase"/>
    <property type="match status" value="1"/>
</dbReference>
<feature type="domain" description="DAHP synthetase I/KDSA" evidence="9">
    <location>
        <begin position="30"/>
        <end position="316"/>
    </location>
</feature>
<protein>
    <recommendedName>
        <fullName evidence="8">Phospho-2-dehydro-3-deoxyheptonate aldolase</fullName>
        <ecNumber evidence="8">2.5.1.54</ecNumber>
    </recommendedName>
</protein>
<dbReference type="GO" id="GO:0003849">
    <property type="term" value="F:3-deoxy-7-phosphoheptulonate synthase activity"/>
    <property type="evidence" value="ECO:0007669"/>
    <property type="project" value="UniProtKB-EC"/>
</dbReference>
<dbReference type="InterPro" id="IPR006219">
    <property type="entry name" value="DAHP_synth_1"/>
</dbReference>
<comment type="catalytic activity">
    <reaction evidence="7 8">
        <text>D-erythrose 4-phosphate + phosphoenolpyruvate + H2O = 7-phospho-2-dehydro-3-deoxy-D-arabino-heptonate + phosphate</text>
        <dbReference type="Rhea" id="RHEA:14717"/>
        <dbReference type="ChEBI" id="CHEBI:15377"/>
        <dbReference type="ChEBI" id="CHEBI:16897"/>
        <dbReference type="ChEBI" id="CHEBI:43474"/>
        <dbReference type="ChEBI" id="CHEBI:58394"/>
        <dbReference type="ChEBI" id="CHEBI:58702"/>
        <dbReference type="EC" id="2.5.1.54"/>
    </reaction>
</comment>
<evidence type="ECO:0000256" key="5">
    <source>
        <dbReference type="ARBA" id="ARBA00022679"/>
    </source>
</evidence>
<gene>
    <name evidence="10" type="ORF">ONB67_00460</name>
</gene>
<dbReference type="Pfam" id="PF00793">
    <property type="entry name" value="DAHP_synth_1"/>
    <property type="match status" value="1"/>
</dbReference>
<dbReference type="SUPFAM" id="SSF51569">
    <property type="entry name" value="Aldolase"/>
    <property type="match status" value="1"/>
</dbReference>
<dbReference type="GO" id="GO:0009073">
    <property type="term" value="P:aromatic amino acid family biosynthetic process"/>
    <property type="evidence" value="ECO:0007669"/>
    <property type="project" value="UniProtKB-KW"/>
</dbReference>
<dbReference type="NCBIfam" id="TIGR00034">
    <property type="entry name" value="aroFGH"/>
    <property type="match status" value="1"/>
</dbReference>
<dbReference type="AlphaFoldDB" id="A0AAX3N8F4"/>
<keyword evidence="4 8" id="KW-0028">Amino-acid biosynthesis</keyword>
<keyword evidence="6 8" id="KW-0057">Aromatic amino acid biosynthesis</keyword>
<dbReference type="InterPro" id="IPR006218">
    <property type="entry name" value="DAHP1/KDSA"/>
</dbReference>
<sequence length="328" mass="38160">MKILSRNKLYNTYYSTINKRNILKNRKIVKKILLGKCKKMMVILGPCSVRTYKEIKDFFLKVNKIKKKFKNIFFLARIYLEKPRTISGWKGIIYDPLLNESFKINLGIKKSLKILKFLNEIKFPVVTEFLNNIIVEYIKKYVTIGTIGARNYESQIHREFCSNLKMPVGIKNGTCGDIIGAINSILSISKKHKYIKNNLKNELEYKISKGNENGFLILRGGINKTNYDKKKISKYLNKLKNVNIKKGIVIDCSHDNSKKKSKNQIKVLKNVCKQRKKNKKIVGVFLEMDIKKGKQEVKKKLKYGVSITDDCVSIKKLKKFLKIIKKYS</sequence>
<dbReference type="GO" id="GO:0005737">
    <property type="term" value="C:cytoplasm"/>
    <property type="evidence" value="ECO:0007669"/>
    <property type="project" value="TreeGrafter"/>
</dbReference>
<evidence type="ECO:0000256" key="3">
    <source>
        <dbReference type="ARBA" id="ARBA00007985"/>
    </source>
</evidence>
<evidence type="ECO:0000313" key="10">
    <source>
        <dbReference type="EMBL" id="WDI79324.1"/>
    </source>
</evidence>